<proteinExistence type="predicted"/>
<dbReference type="OrthoDB" id="114943at2"/>
<dbReference type="SUPFAM" id="SSF48613">
    <property type="entry name" value="Heme oxygenase-like"/>
    <property type="match status" value="1"/>
</dbReference>
<dbReference type="InterPro" id="IPR016084">
    <property type="entry name" value="Haem_Oase-like_multi-hlx"/>
</dbReference>
<organism evidence="1 2">
    <name type="scientific">Parapedobacter koreensis</name>
    <dbReference type="NCBI Taxonomy" id="332977"/>
    <lineage>
        <taxon>Bacteria</taxon>
        <taxon>Pseudomonadati</taxon>
        <taxon>Bacteroidota</taxon>
        <taxon>Sphingobacteriia</taxon>
        <taxon>Sphingobacteriales</taxon>
        <taxon>Sphingobacteriaceae</taxon>
        <taxon>Parapedobacter</taxon>
    </lineage>
</organism>
<dbReference type="InterPro" id="IPR016053">
    <property type="entry name" value="Haem_Oase-like"/>
</dbReference>
<evidence type="ECO:0000313" key="1">
    <source>
        <dbReference type="EMBL" id="SEL72732.1"/>
    </source>
</evidence>
<gene>
    <name evidence="1" type="ORF">SAMN05421740_10919</name>
</gene>
<keyword evidence="2" id="KW-1185">Reference proteome</keyword>
<dbReference type="STRING" id="332977.SAMN05421740_10919"/>
<accession>A0A1H7SJF6</accession>
<dbReference type="AlphaFoldDB" id="A0A1H7SJF6"/>
<dbReference type="EMBL" id="FNZR01000009">
    <property type="protein sequence ID" value="SEL72732.1"/>
    <property type="molecule type" value="Genomic_DNA"/>
</dbReference>
<sequence length="188" mass="20394">MISLHIKATTMAAHLELEKIVVLKLEAIRSEVNYAGLLGYFYSYFSALEKAIAPFINETVLPDFAQRRKSERLKTDLVELGGSSESLPQPKLPEISSTAQALGALYVMEGSIMGGSVIVQMLAKHGICKGVSFFSGYGPETGKMWKAFQDALEAYSDDPEAASALTASALATFSRFSEFFGEPQHAVT</sequence>
<name>A0A1H7SJF6_9SPHI</name>
<dbReference type="Proteomes" id="UP000198916">
    <property type="component" value="Unassembled WGS sequence"/>
</dbReference>
<dbReference type="GO" id="GO:0006788">
    <property type="term" value="P:heme oxidation"/>
    <property type="evidence" value="ECO:0007669"/>
    <property type="project" value="InterPro"/>
</dbReference>
<dbReference type="Pfam" id="PF01126">
    <property type="entry name" value="Heme_oxygenase"/>
    <property type="match status" value="1"/>
</dbReference>
<protein>
    <submittedName>
        <fullName evidence="1">Heme oxygenase</fullName>
    </submittedName>
</protein>
<evidence type="ECO:0000313" key="2">
    <source>
        <dbReference type="Proteomes" id="UP000198916"/>
    </source>
</evidence>
<dbReference type="CDD" id="cd19166">
    <property type="entry name" value="HemeO-bac"/>
    <property type="match status" value="1"/>
</dbReference>
<dbReference type="GO" id="GO:0004392">
    <property type="term" value="F:heme oxygenase (decyclizing) activity"/>
    <property type="evidence" value="ECO:0007669"/>
    <property type="project" value="InterPro"/>
</dbReference>
<dbReference type="Gene3D" id="1.20.910.10">
    <property type="entry name" value="Heme oxygenase-like"/>
    <property type="match status" value="1"/>
</dbReference>
<reference evidence="2" key="1">
    <citation type="submission" date="2016-10" db="EMBL/GenBank/DDBJ databases">
        <authorList>
            <person name="Varghese N."/>
            <person name="Submissions S."/>
        </authorList>
    </citation>
    <scope>NUCLEOTIDE SEQUENCE [LARGE SCALE GENOMIC DNA]</scope>
    <source>
        <strain evidence="2">Jip14</strain>
    </source>
</reference>